<accession>A0A484P1D8</accession>
<reference evidence="1" key="1">
    <citation type="submission" date="2019-03" db="EMBL/GenBank/DDBJ databases">
        <authorList>
            <person name="Danneels B."/>
        </authorList>
    </citation>
    <scope>NUCLEOTIDE SEQUENCE</scope>
</reference>
<dbReference type="AlphaFoldDB" id="A0A484P1D8"/>
<gene>
    <name evidence="1" type="ORF">AMP9_3332</name>
    <name evidence="2" type="ORF">ANT2_3392</name>
    <name evidence="3" type="ORF">ANT3_3395</name>
</gene>
<evidence type="ECO:0000313" key="3">
    <source>
        <dbReference type="EMBL" id="VFR67175.1"/>
    </source>
</evidence>
<sequence>MDLAFCNYAHYEYLWIKKRAAPARPIYAIPEHKCLSSDCHA</sequence>
<name>A0A484P1D8_9ZZZZ</name>
<evidence type="ECO:0000313" key="1">
    <source>
        <dbReference type="EMBL" id="VFR19698.1"/>
    </source>
</evidence>
<protein>
    <submittedName>
        <fullName evidence="1">Uncharacterized protein</fullName>
    </submittedName>
</protein>
<dbReference type="EMBL" id="CAADID010000017">
    <property type="protein sequence ID" value="VFR67175.1"/>
    <property type="molecule type" value="Genomic_DNA"/>
</dbReference>
<organism evidence="1">
    <name type="scientific">plant metagenome</name>
    <dbReference type="NCBI Taxonomy" id="1297885"/>
    <lineage>
        <taxon>unclassified sequences</taxon>
        <taxon>metagenomes</taxon>
        <taxon>organismal metagenomes</taxon>
    </lineage>
</organism>
<proteinExistence type="predicted"/>
<dbReference type="EMBL" id="CAADIG010000013">
    <property type="protein sequence ID" value="VFR41627.1"/>
    <property type="molecule type" value="Genomic_DNA"/>
</dbReference>
<dbReference type="EMBL" id="CAADHY010000014">
    <property type="protein sequence ID" value="VFR19698.1"/>
    <property type="molecule type" value="Genomic_DNA"/>
</dbReference>
<evidence type="ECO:0000313" key="2">
    <source>
        <dbReference type="EMBL" id="VFR41627.1"/>
    </source>
</evidence>